<protein>
    <submittedName>
        <fullName evidence="1">Uncharacterized protein</fullName>
    </submittedName>
</protein>
<organism evidence="1 2">
    <name type="scientific">Escherichia coli</name>
    <dbReference type="NCBI Taxonomy" id="562"/>
    <lineage>
        <taxon>Bacteria</taxon>
        <taxon>Pseudomonadati</taxon>
        <taxon>Pseudomonadota</taxon>
        <taxon>Gammaproteobacteria</taxon>
        <taxon>Enterobacterales</taxon>
        <taxon>Enterobacteriaceae</taxon>
        <taxon>Escherichia</taxon>
    </lineage>
</organism>
<proteinExistence type="predicted"/>
<reference evidence="1 2" key="1">
    <citation type="submission" date="2018-06" db="EMBL/GenBank/DDBJ databases">
        <authorList>
            <consortium name="Pathogen Informatics"/>
            <person name="Doyle S."/>
        </authorList>
    </citation>
    <scope>NUCLEOTIDE SEQUENCE [LARGE SCALE GENOMIC DNA]</scope>
    <source>
        <strain evidence="1 2">NCTC7927</strain>
    </source>
</reference>
<dbReference type="AlphaFoldDB" id="A0A376MDL3"/>
<name>A0A376MDL3_ECOLX</name>
<dbReference type="Proteomes" id="UP000254043">
    <property type="component" value="Unassembled WGS sequence"/>
</dbReference>
<evidence type="ECO:0000313" key="2">
    <source>
        <dbReference type="Proteomes" id="UP000254043"/>
    </source>
</evidence>
<evidence type="ECO:0000313" key="1">
    <source>
        <dbReference type="EMBL" id="STF95925.1"/>
    </source>
</evidence>
<gene>
    <name evidence="1" type="ORF">NCTC7927_04875</name>
</gene>
<dbReference type="EMBL" id="UGAK01000003">
    <property type="protein sequence ID" value="STF95925.1"/>
    <property type="molecule type" value="Genomic_DNA"/>
</dbReference>
<sequence>MITKDIVVSAYNCLKSYAYYENLNFFLKEEIAQFEDSLYDEKIEKVVDFFENNNDINFNEWLNKIDVELLPKKIDSHLDIEKTSGALFLSNNKTSDEYKVGAVNYLIVAPIEIYLIETLWSIFVGSMLDDKFSDSVYGNRISKVIKNILRIVSMRQKTPQKISLKDTLIIIINGEMVVSIKR</sequence>
<accession>A0A376MDL3</accession>